<dbReference type="PROSITE" id="PS50943">
    <property type="entry name" value="HTH_CROC1"/>
    <property type="match status" value="1"/>
</dbReference>
<evidence type="ECO:0000313" key="3">
    <source>
        <dbReference type="Proteomes" id="UP000664699"/>
    </source>
</evidence>
<comment type="caution">
    <text evidence="2">The sequence shown here is derived from an EMBL/GenBank/DDBJ whole genome shotgun (WGS) entry which is preliminary data.</text>
</comment>
<evidence type="ECO:0000259" key="1">
    <source>
        <dbReference type="PROSITE" id="PS50943"/>
    </source>
</evidence>
<keyword evidence="3" id="KW-1185">Reference proteome</keyword>
<feature type="domain" description="HTH cro/C1-type" evidence="1">
    <location>
        <begin position="6"/>
        <end position="43"/>
    </location>
</feature>
<protein>
    <submittedName>
        <fullName evidence="2">Helix-turn-helix domain-containing protein</fullName>
    </submittedName>
</protein>
<sequence length="83" mass="8999">MSGEELKALRNAAHLNQRQFAAVMGVPLRTYENLESGRVDVRLVHINAAKWAIVELLSGDDLGFVSAPDDIAVIIEQAAGRIS</sequence>
<dbReference type="InterPro" id="IPR001387">
    <property type="entry name" value="Cro/C1-type_HTH"/>
</dbReference>
<dbReference type="SUPFAM" id="SSF47413">
    <property type="entry name" value="lambda repressor-like DNA-binding domains"/>
    <property type="match status" value="1"/>
</dbReference>
<proteinExistence type="predicted"/>
<accession>A0ABS3EB25</accession>
<dbReference type="CDD" id="cd00093">
    <property type="entry name" value="HTH_XRE"/>
    <property type="match status" value="1"/>
</dbReference>
<organism evidence="2 3">
    <name type="scientific">Agrobacterium burrii</name>
    <dbReference type="NCBI Taxonomy" id="2815339"/>
    <lineage>
        <taxon>Bacteria</taxon>
        <taxon>Pseudomonadati</taxon>
        <taxon>Pseudomonadota</taxon>
        <taxon>Alphaproteobacteria</taxon>
        <taxon>Hyphomicrobiales</taxon>
        <taxon>Rhizobiaceae</taxon>
        <taxon>Rhizobium/Agrobacterium group</taxon>
        <taxon>Agrobacterium</taxon>
        <taxon>Agrobacterium tumefaciens complex</taxon>
    </lineage>
</organism>
<dbReference type="Gene3D" id="1.10.260.40">
    <property type="entry name" value="lambda repressor-like DNA-binding domains"/>
    <property type="match status" value="1"/>
</dbReference>
<dbReference type="Proteomes" id="UP000664699">
    <property type="component" value="Unassembled WGS sequence"/>
</dbReference>
<gene>
    <name evidence="2" type="ORF">JZX89_00150</name>
</gene>
<dbReference type="Pfam" id="PF01381">
    <property type="entry name" value="HTH_3"/>
    <property type="match status" value="1"/>
</dbReference>
<dbReference type="EMBL" id="JAFLNA010000001">
    <property type="protein sequence ID" value="MBO0129156.1"/>
    <property type="molecule type" value="Genomic_DNA"/>
</dbReference>
<dbReference type="RefSeq" id="WP_207132732.1">
    <property type="nucleotide sequence ID" value="NZ_JAFLNA010000001.1"/>
</dbReference>
<dbReference type="InterPro" id="IPR010982">
    <property type="entry name" value="Lambda_DNA-bd_dom_sf"/>
</dbReference>
<name>A0ABS3EB25_9HYPH</name>
<reference evidence="2 3" key="1">
    <citation type="submission" date="2021-03" db="EMBL/GenBank/DDBJ databases">
        <title>Whole genome sequence of Agrobacterium sp. strain Rnr.</title>
        <authorList>
            <person name="Mafakheri H."/>
            <person name="Taghavi S.M."/>
            <person name="Nemanja K."/>
            <person name="Osdaghi E."/>
        </authorList>
    </citation>
    <scope>NUCLEOTIDE SEQUENCE [LARGE SCALE GENOMIC DNA]</scope>
    <source>
        <strain evidence="2 3">Rnr</strain>
    </source>
</reference>
<evidence type="ECO:0000313" key="2">
    <source>
        <dbReference type="EMBL" id="MBO0129156.1"/>
    </source>
</evidence>